<feature type="domain" description="FlgD/Vpr Ig-like" evidence="3">
    <location>
        <begin position="162"/>
        <end position="216"/>
    </location>
</feature>
<accession>B7K3M1</accession>
<dbReference type="Gene3D" id="2.60.40.4070">
    <property type="match status" value="1"/>
</dbReference>
<evidence type="ECO:0000313" key="4">
    <source>
        <dbReference type="EMBL" id="ACK65363.1"/>
    </source>
</evidence>
<feature type="signal peptide" evidence="2">
    <location>
        <begin position="1"/>
        <end position="23"/>
    </location>
</feature>
<feature type="chain" id="PRO_5002858661" description="FlgD/Vpr Ig-like domain-containing protein" evidence="2">
    <location>
        <begin position="24"/>
        <end position="242"/>
    </location>
</feature>
<dbReference type="Proteomes" id="UP000008204">
    <property type="component" value="Chromosome"/>
</dbReference>
<dbReference type="KEGG" id="cyp:PCC8801_1298"/>
<dbReference type="STRING" id="41431.PCC8801_1298"/>
<organism evidence="4 5">
    <name type="scientific">Rippkaea orientalis (strain PCC 8801 / RF-1)</name>
    <name type="common">Cyanothece sp. (strain PCC 8801)</name>
    <dbReference type="NCBI Taxonomy" id="41431"/>
    <lineage>
        <taxon>Bacteria</taxon>
        <taxon>Bacillati</taxon>
        <taxon>Cyanobacteriota</taxon>
        <taxon>Cyanophyceae</taxon>
        <taxon>Oscillatoriophycideae</taxon>
        <taxon>Chroococcales</taxon>
        <taxon>Aphanothecaceae</taxon>
        <taxon>Rippkaea</taxon>
        <taxon>Rippkaea orientalis</taxon>
    </lineage>
</organism>
<dbReference type="OrthoDB" id="9785233at2"/>
<dbReference type="AlphaFoldDB" id="B7K3M1"/>
<dbReference type="HOGENOM" id="CLU_099005_0_0_3"/>
<proteinExistence type="predicted"/>
<evidence type="ECO:0000259" key="3">
    <source>
        <dbReference type="Pfam" id="PF13860"/>
    </source>
</evidence>
<dbReference type="eggNOG" id="ENOG5033UAM">
    <property type="taxonomic scope" value="Bacteria"/>
</dbReference>
<keyword evidence="5" id="KW-1185">Reference proteome</keyword>
<dbReference type="EMBL" id="CP001287">
    <property type="protein sequence ID" value="ACK65363.1"/>
    <property type="molecule type" value="Genomic_DNA"/>
</dbReference>
<dbReference type="RefSeq" id="WP_012594637.1">
    <property type="nucleotide sequence ID" value="NC_011726.1"/>
</dbReference>
<gene>
    <name evidence="4" type="ordered locus">PCC8801_1298</name>
</gene>
<name>B7K3M1_RIPO1</name>
<sequence length="242" mass="27326">MNRLAFLGFFLLSILSINPITQAQNCSSGNTQNTTCLLRENDKRCEGIINPDVSNDFTLISFAIGQLQPTQKLKIQIPIIANLSEPKVRIQSRIKYYQLDPLELKKTANQWTFEWDNNVLSKASISPNTLRGVAKANNVIIPVRFGQANTSGYDISIYTGNRTKNITLTIQQTNGNQVYSKTLTNQPGNEVKFSWNGKNQQGKIVPAGRYILTVNALIERKNDSPKERKITQQFEHNPSWLK</sequence>
<evidence type="ECO:0000256" key="1">
    <source>
        <dbReference type="SAM" id="MobiDB-lite"/>
    </source>
</evidence>
<reference evidence="5" key="1">
    <citation type="journal article" date="2011" name="MBio">
        <title>Novel metabolic attributes of the genus Cyanothece, comprising a group of unicellular nitrogen-fixing Cyanobacteria.</title>
        <authorList>
            <person name="Bandyopadhyay A."/>
            <person name="Elvitigala T."/>
            <person name="Welsh E."/>
            <person name="Stockel J."/>
            <person name="Liberton M."/>
            <person name="Min H."/>
            <person name="Sherman L.A."/>
            <person name="Pakrasi H.B."/>
        </authorList>
    </citation>
    <scope>NUCLEOTIDE SEQUENCE [LARGE SCALE GENOMIC DNA]</scope>
    <source>
        <strain evidence="5">PCC 8801</strain>
    </source>
</reference>
<protein>
    <recommendedName>
        <fullName evidence="3">FlgD/Vpr Ig-like domain-containing protein</fullName>
    </recommendedName>
</protein>
<keyword evidence="2" id="KW-0732">Signal</keyword>
<feature type="region of interest" description="Disordered" evidence="1">
    <location>
        <begin position="223"/>
        <end position="242"/>
    </location>
</feature>
<evidence type="ECO:0000256" key="2">
    <source>
        <dbReference type="SAM" id="SignalP"/>
    </source>
</evidence>
<dbReference type="InterPro" id="IPR025965">
    <property type="entry name" value="FlgD/Vpr_Ig-like"/>
</dbReference>
<evidence type="ECO:0000313" key="5">
    <source>
        <dbReference type="Proteomes" id="UP000008204"/>
    </source>
</evidence>
<dbReference type="Pfam" id="PF13860">
    <property type="entry name" value="FlgD_ig"/>
    <property type="match status" value="1"/>
</dbReference>